<accession>A0A0C3FTD0</accession>
<organism evidence="1 2">
    <name type="scientific">Piloderma croceum (strain F 1598)</name>
    <dbReference type="NCBI Taxonomy" id="765440"/>
    <lineage>
        <taxon>Eukaryota</taxon>
        <taxon>Fungi</taxon>
        <taxon>Dikarya</taxon>
        <taxon>Basidiomycota</taxon>
        <taxon>Agaricomycotina</taxon>
        <taxon>Agaricomycetes</taxon>
        <taxon>Agaricomycetidae</taxon>
        <taxon>Atheliales</taxon>
        <taxon>Atheliaceae</taxon>
        <taxon>Piloderma</taxon>
    </lineage>
</organism>
<dbReference type="AlphaFoldDB" id="A0A0C3FTD0"/>
<dbReference type="InParanoid" id="A0A0C3FTD0"/>
<protein>
    <recommendedName>
        <fullName evidence="3">Cytokinin riboside 5'-monophosphate phosphoribohydrolase</fullName>
    </recommendedName>
</protein>
<dbReference type="PANTHER" id="PTHR31223">
    <property type="entry name" value="LOG FAMILY PROTEIN YJL055W"/>
    <property type="match status" value="1"/>
</dbReference>
<name>A0A0C3FTD0_PILCF</name>
<sequence>MSTPTNPSAIAVYCASSLGNQKAYQLAAISLGCALATAERPLVYGGGSRGIMGIVSGAVLEHGGHVTGVVPFAMVAAGGEGDKADETTKTPAVAYLLNEKGREKTETIIVKSMHDRKIEMAKRVGGFIGLPGGFGTYEEILEVICWTQIGLHTKPVVILNVLNFYDPLRAQIQLGIKEGFIQPHNEHLVVFVDGPSDVNEHDTFDWGKAAIDALDGWDGGRVQCKHFDWQKEQEIPAGWIRTSFGAFVSGMFGF</sequence>
<dbReference type="Pfam" id="PF03641">
    <property type="entry name" value="Lysine_decarbox"/>
    <property type="match status" value="1"/>
</dbReference>
<dbReference type="Proteomes" id="UP000054166">
    <property type="component" value="Unassembled WGS sequence"/>
</dbReference>
<dbReference type="SUPFAM" id="SSF102405">
    <property type="entry name" value="MCP/YpsA-like"/>
    <property type="match status" value="1"/>
</dbReference>
<dbReference type="InterPro" id="IPR031100">
    <property type="entry name" value="LOG_fam"/>
</dbReference>
<keyword evidence="2" id="KW-1185">Reference proteome</keyword>
<evidence type="ECO:0000313" key="1">
    <source>
        <dbReference type="EMBL" id="KIM87500.1"/>
    </source>
</evidence>
<dbReference type="GO" id="GO:0009691">
    <property type="term" value="P:cytokinin biosynthetic process"/>
    <property type="evidence" value="ECO:0007669"/>
    <property type="project" value="InterPro"/>
</dbReference>
<dbReference type="GO" id="GO:0016799">
    <property type="term" value="F:hydrolase activity, hydrolyzing N-glycosyl compounds"/>
    <property type="evidence" value="ECO:0007669"/>
    <property type="project" value="TreeGrafter"/>
</dbReference>
<gene>
    <name evidence="1" type="ORF">PILCRDRAFT_815024</name>
</gene>
<dbReference type="OrthoDB" id="414463at2759"/>
<proteinExistence type="predicted"/>
<reference evidence="1 2" key="1">
    <citation type="submission" date="2014-04" db="EMBL/GenBank/DDBJ databases">
        <authorList>
            <consortium name="DOE Joint Genome Institute"/>
            <person name="Kuo A."/>
            <person name="Tarkka M."/>
            <person name="Buscot F."/>
            <person name="Kohler A."/>
            <person name="Nagy L.G."/>
            <person name="Floudas D."/>
            <person name="Copeland A."/>
            <person name="Barry K.W."/>
            <person name="Cichocki N."/>
            <person name="Veneault-Fourrey C."/>
            <person name="LaButti K."/>
            <person name="Lindquist E.A."/>
            <person name="Lipzen A."/>
            <person name="Lundell T."/>
            <person name="Morin E."/>
            <person name="Murat C."/>
            <person name="Sun H."/>
            <person name="Tunlid A."/>
            <person name="Henrissat B."/>
            <person name="Grigoriev I.V."/>
            <person name="Hibbett D.S."/>
            <person name="Martin F."/>
            <person name="Nordberg H.P."/>
            <person name="Cantor M.N."/>
            <person name="Hua S.X."/>
        </authorList>
    </citation>
    <scope>NUCLEOTIDE SEQUENCE [LARGE SCALE GENOMIC DNA]</scope>
    <source>
        <strain evidence="1 2">F 1598</strain>
    </source>
</reference>
<dbReference type="NCBIfam" id="TIGR00730">
    <property type="entry name" value="Rossman fold protein, TIGR00730 family"/>
    <property type="match status" value="1"/>
</dbReference>
<dbReference type="PANTHER" id="PTHR31223:SF70">
    <property type="entry name" value="LOG FAMILY PROTEIN YJL055W"/>
    <property type="match status" value="1"/>
</dbReference>
<dbReference type="Gene3D" id="3.40.50.450">
    <property type="match status" value="1"/>
</dbReference>
<dbReference type="HOGENOM" id="CLU_058336_1_1_1"/>
<evidence type="ECO:0008006" key="3">
    <source>
        <dbReference type="Google" id="ProtNLM"/>
    </source>
</evidence>
<dbReference type="InterPro" id="IPR005269">
    <property type="entry name" value="LOG"/>
</dbReference>
<evidence type="ECO:0000313" key="2">
    <source>
        <dbReference type="Proteomes" id="UP000054166"/>
    </source>
</evidence>
<reference evidence="2" key="2">
    <citation type="submission" date="2015-01" db="EMBL/GenBank/DDBJ databases">
        <title>Evolutionary Origins and Diversification of the Mycorrhizal Mutualists.</title>
        <authorList>
            <consortium name="DOE Joint Genome Institute"/>
            <consortium name="Mycorrhizal Genomics Consortium"/>
            <person name="Kohler A."/>
            <person name="Kuo A."/>
            <person name="Nagy L.G."/>
            <person name="Floudas D."/>
            <person name="Copeland A."/>
            <person name="Barry K.W."/>
            <person name="Cichocki N."/>
            <person name="Veneault-Fourrey C."/>
            <person name="LaButti K."/>
            <person name="Lindquist E.A."/>
            <person name="Lipzen A."/>
            <person name="Lundell T."/>
            <person name="Morin E."/>
            <person name="Murat C."/>
            <person name="Riley R."/>
            <person name="Ohm R."/>
            <person name="Sun H."/>
            <person name="Tunlid A."/>
            <person name="Henrissat B."/>
            <person name="Grigoriev I.V."/>
            <person name="Hibbett D.S."/>
            <person name="Martin F."/>
        </authorList>
    </citation>
    <scope>NUCLEOTIDE SEQUENCE [LARGE SCALE GENOMIC DNA]</scope>
    <source>
        <strain evidence="2">F 1598</strain>
    </source>
</reference>
<dbReference type="EMBL" id="KN832979">
    <property type="protein sequence ID" value="KIM87500.1"/>
    <property type="molecule type" value="Genomic_DNA"/>
</dbReference>
<dbReference type="STRING" id="765440.A0A0C3FTD0"/>
<dbReference type="GO" id="GO:0005829">
    <property type="term" value="C:cytosol"/>
    <property type="evidence" value="ECO:0007669"/>
    <property type="project" value="TreeGrafter"/>
</dbReference>